<evidence type="ECO:0000313" key="2">
    <source>
        <dbReference type="EMBL" id="KKT01091.1"/>
    </source>
</evidence>
<keyword evidence="1" id="KW-0472">Membrane</keyword>
<feature type="transmembrane region" description="Helical" evidence="1">
    <location>
        <begin position="46"/>
        <end position="62"/>
    </location>
</feature>
<sequence length="160" mass="18880">MNDDNKIIWTALEYEEKERSRDWFWALGVIVVTGSIASIIFENYFFAALLILSGVLLGFFAVKKPDLVEYELNTKGLRIRNRLYPYKNIKSFWVQIDKTRETNLKPLLFIHSERAFMPIISMPIDEDMAEDIYEIFSARDIKEVEMKEHPSEKIMEMLGF</sequence>
<keyword evidence="1" id="KW-0812">Transmembrane</keyword>
<comment type="caution">
    <text evidence="2">The sequence shown here is derived from an EMBL/GenBank/DDBJ whole genome shotgun (WGS) entry which is preliminary data.</text>
</comment>
<dbReference type="STRING" id="1618738.UV76_C0002G0004"/>
<feature type="transmembrane region" description="Helical" evidence="1">
    <location>
        <begin position="23"/>
        <end position="40"/>
    </location>
</feature>
<evidence type="ECO:0000313" key="3">
    <source>
        <dbReference type="Proteomes" id="UP000034646"/>
    </source>
</evidence>
<accession>A0A0G1DT91</accession>
<dbReference type="AlphaFoldDB" id="A0A0G1DT91"/>
<keyword evidence="1" id="KW-1133">Transmembrane helix</keyword>
<protein>
    <recommendedName>
        <fullName evidence="4">DUF5673 domain-containing protein</fullName>
    </recommendedName>
</protein>
<reference evidence="2 3" key="1">
    <citation type="journal article" date="2015" name="Nature">
        <title>rRNA introns, odd ribosomes, and small enigmatic genomes across a large radiation of phyla.</title>
        <authorList>
            <person name="Brown C.T."/>
            <person name="Hug L.A."/>
            <person name="Thomas B.C."/>
            <person name="Sharon I."/>
            <person name="Castelle C.J."/>
            <person name="Singh A."/>
            <person name="Wilkins M.J."/>
            <person name="Williams K.H."/>
            <person name="Banfield J.F."/>
        </authorList>
    </citation>
    <scope>NUCLEOTIDE SEQUENCE [LARGE SCALE GENOMIC DNA]</scope>
</reference>
<proteinExistence type="predicted"/>
<name>A0A0G1DT91_9BACT</name>
<evidence type="ECO:0008006" key="4">
    <source>
        <dbReference type="Google" id="ProtNLM"/>
    </source>
</evidence>
<evidence type="ECO:0000256" key="1">
    <source>
        <dbReference type="SAM" id="Phobius"/>
    </source>
</evidence>
<organism evidence="2 3">
    <name type="scientific">Candidatus Nomurabacteria bacterium GW2011_GWA2_43_15</name>
    <dbReference type="NCBI Taxonomy" id="1618738"/>
    <lineage>
        <taxon>Bacteria</taxon>
        <taxon>Candidatus Nomuraibacteriota</taxon>
    </lineage>
</organism>
<dbReference type="Proteomes" id="UP000034646">
    <property type="component" value="Unassembled WGS sequence"/>
</dbReference>
<dbReference type="EMBL" id="LCFS01000002">
    <property type="protein sequence ID" value="KKT01091.1"/>
    <property type="molecule type" value="Genomic_DNA"/>
</dbReference>
<gene>
    <name evidence="2" type="ORF">UV76_C0002G0004</name>
</gene>